<dbReference type="Pfam" id="PF04290">
    <property type="entry name" value="DctQ"/>
    <property type="match status" value="1"/>
</dbReference>
<evidence type="ECO:0000313" key="11">
    <source>
        <dbReference type="EMBL" id="EAQ08113.1"/>
    </source>
</evidence>
<dbReference type="PANTHER" id="PTHR35011">
    <property type="entry name" value="2,3-DIKETO-L-GULONATE TRAP TRANSPORTER SMALL PERMEASE PROTEIN YIAM"/>
    <property type="match status" value="1"/>
</dbReference>
<comment type="caution">
    <text evidence="11">The sequence shown here is derived from an EMBL/GenBank/DDBJ whole genome shotgun (WGS) entry which is preliminary data.</text>
</comment>
<evidence type="ECO:0000256" key="5">
    <source>
        <dbReference type="ARBA" id="ARBA00022692"/>
    </source>
</evidence>
<comment type="subcellular location">
    <subcellularLocation>
        <location evidence="1 9">Cell inner membrane</location>
        <topology evidence="1 9">Multi-pass membrane protein</topology>
    </subcellularLocation>
</comment>
<feature type="transmembrane region" description="Helical" evidence="9">
    <location>
        <begin position="91"/>
        <end position="113"/>
    </location>
</feature>
<dbReference type="Proteomes" id="UP000004507">
    <property type="component" value="Unassembled WGS sequence"/>
</dbReference>
<evidence type="ECO:0000259" key="10">
    <source>
        <dbReference type="Pfam" id="PF04290"/>
    </source>
</evidence>
<protein>
    <recommendedName>
        <fullName evidence="9">TRAP transporter small permease protein</fullName>
    </recommendedName>
</protein>
<dbReference type="eggNOG" id="COG4665">
    <property type="taxonomic scope" value="Bacteria"/>
</dbReference>
<comment type="caution">
    <text evidence="9">Lacks conserved residue(s) required for the propagation of feature annotation.</text>
</comment>
<keyword evidence="7 9" id="KW-0472">Membrane</keyword>
<sequence>MPRFVMTYLHMVEALNYRVGRLAMWSLFALMGVLAWGAIARAGFSPQIWTDEMAQFLLMGYFMLGGAYSLQMGSAVRMDLLYDRWSDKTKAAVDCITIFTLIVYLGVLLWGGIESTQFALEYGERRRGLWQPYMAPIKIIMCIGILLMILQCSAFLIRDIATVRGIKIAERDTNAL</sequence>
<dbReference type="InterPro" id="IPR007387">
    <property type="entry name" value="TRAP_DctQ"/>
</dbReference>
<keyword evidence="3" id="KW-1003">Cell membrane</keyword>
<comment type="subunit">
    <text evidence="9">The complex comprises the extracytoplasmic solute receptor protein and the two transmembrane proteins.</text>
</comment>
<evidence type="ECO:0000256" key="9">
    <source>
        <dbReference type="RuleBase" id="RU369079"/>
    </source>
</evidence>
<keyword evidence="4 9" id="KW-0997">Cell inner membrane</keyword>
<name>A3V1X4_9RHOB</name>
<accession>A3V1X4</accession>
<evidence type="ECO:0000256" key="8">
    <source>
        <dbReference type="ARBA" id="ARBA00038436"/>
    </source>
</evidence>
<dbReference type="GO" id="GO:0022857">
    <property type="term" value="F:transmembrane transporter activity"/>
    <property type="evidence" value="ECO:0007669"/>
    <property type="project" value="UniProtKB-UniRule"/>
</dbReference>
<dbReference type="PANTHER" id="PTHR35011:SF4">
    <property type="entry name" value="SLL1102 PROTEIN"/>
    <property type="match status" value="1"/>
</dbReference>
<feature type="transmembrane region" description="Helical" evidence="9">
    <location>
        <begin position="53"/>
        <end position="70"/>
    </location>
</feature>
<proteinExistence type="inferred from homology"/>
<comment type="similarity">
    <text evidence="8 9">Belongs to the TRAP transporter small permease family.</text>
</comment>
<evidence type="ECO:0000256" key="7">
    <source>
        <dbReference type="ARBA" id="ARBA00023136"/>
    </source>
</evidence>
<evidence type="ECO:0000256" key="1">
    <source>
        <dbReference type="ARBA" id="ARBA00004429"/>
    </source>
</evidence>
<feature type="transmembrane region" description="Helical" evidence="9">
    <location>
        <begin position="133"/>
        <end position="157"/>
    </location>
</feature>
<keyword evidence="5 9" id="KW-0812">Transmembrane</keyword>
<organism evidence="11 12">
    <name type="scientific">Yoonia vestfoldensis SKA53</name>
    <dbReference type="NCBI Taxonomy" id="314232"/>
    <lineage>
        <taxon>Bacteria</taxon>
        <taxon>Pseudomonadati</taxon>
        <taxon>Pseudomonadota</taxon>
        <taxon>Alphaproteobacteria</taxon>
        <taxon>Rhodobacterales</taxon>
        <taxon>Paracoccaceae</taxon>
        <taxon>Yoonia</taxon>
    </lineage>
</organism>
<evidence type="ECO:0000313" key="12">
    <source>
        <dbReference type="Proteomes" id="UP000004507"/>
    </source>
</evidence>
<evidence type="ECO:0000256" key="6">
    <source>
        <dbReference type="ARBA" id="ARBA00022989"/>
    </source>
</evidence>
<dbReference type="HOGENOM" id="CLU_086356_2_1_5"/>
<evidence type="ECO:0000256" key="4">
    <source>
        <dbReference type="ARBA" id="ARBA00022519"/>
    </source>
</evidence>
<feature type="domain" description="Tripartite ATP-independent periplasmic transporters DctQ component" evidence="10">
    <location>
        <begin position="30"/>
        <end position="161"/>
    </location>
</feature>
<gene>
    <name evidence="11" type="ORF">SKA53_10324</name>
</gene>
<keyword evidence="2 9" id="KW-0813">Transport</keyword>
<evidence type="ECO:0000256" key="2">
    <source>
        <dbReference type="ARBA" id="ARBA00022448"/>
    </source>
</evidence>
<reference evidence="11 12" key="1">
    <citation type="submission" date="2006-01" db="EMBL/GenBank/DDBJ databases">
        <authorList>
            <person name="Hagstrom A."/>
            <person name="Ferriera S."/>
            <person name="Johnson J."/>
            <person name="Kravitz S."/>
            <person name="Halpern A."/>
            <person name="Remington K."/>
            <person name="Beeson K."/>
            <person name="Tran B."/>
            <person name="Rogers Y.-H."/>
            <person name="Friedman R."/>
            <person name="Venter J.C."/>
        </authorList>
    </citation>
    <scope>NUCLEOTIDE SEQUENCE [LARGE SCALE GENOMIC DNA]</scope>
    <source>
        <strain evidence="11 12">SKA53</strain>
    </source>
</reference>
<evidence type="ECO:0000256" key="3">
    <source>
        <dbReference type="ARBA" id="ARBA00022475"/>
    </source>
</evidence>
<keyword evidence="6 9" id="KW-1133">Transmembrane helix</keyword>
<dbReference type="GO" id="GO:0005886">
    <property type="term" value="C:plasma membrane"/>
    <property type="evidence" value="ECO:0007669"/>
    <property type="project" value="UniProtKB-SubCell"/>
</dbReference>
<keyword evidence="12" id="KW-1185">Reference proteome</keyword>
<dbReference type="EMBL" id="AAMS01000001">
    <property type="protein sequence ID" value="EAQ08113.1"/>
    <property type="molecule type" value="Genomic_DNA"/>
</dbReference>
<dbReference type="STRING" id="314232.SKA53_10324"/>
<dbReference type="AlphaFoldDB" id="A3V1X4"/>
<comment type="function">
    <text evidence="9">Part of the tripartite ATP-independent periplasmic (TRAP) transport system.</text>
</comment>
<dbReference type="RefSeq" id="WP_007206015.1">
    <property type="nucleotide sequence ID" value="NZ_CH672414.1"/>
</dbReference>
<dbReference type="InterPro" id="IPR055348">
    <property type="entry name" value="DctQ"/>
</dbReference>